<dbReference type="EMBL" id="JAVHJM010000013">
    <property type="protein sequence ID" value="KAK6499532.1"/>
    <property type="molecule type" value="Genomic_DNA"/>
</dbReference>
<sequence>MSLVIPLRYKLYKQCFHTAIALSIGDEPYELETGTIYPNFPTLFANKRVDDMVTEVGATAGFEEIPTACTHCSKPGKKKKVHERRSVLVLKKGRG</sequence>
<accession>A0AAN8N1N0</accession>
<organism evidence="1 2">
    <name type="scientific">Arthrobotrys conoides</name>
    <dbReference type="NCBI Taxonomy" id="74498"/>
    <lineage>
        <taxon>Eukaryota</taxon>
        <taxon>Fungi</taxon>
        <taxon>Dikarya</taxon>
        <taxon>Ascomycota</taxon>
        <taxon>Pezizomycotina</taxon>
        <taxon>Orbiliomycetes</taxon>
        <taxon>Orbiliales</taxon>
        <taxon>Orbiliaceae</taxon>
        <taxon>Arthrobotrys</taxon>
    </lineage>
</organism>
<dbReference type="AlphaFoldDB" id="A0AAN8N1N0"/>
<comment type="caution">
    <text evidence="1">The sequence shown here is derived from an EMBL/GenBank/DDBJ whole genome shotgun (WGS) entry which is preliminary data.</text>
</comment>
<protein>
    <submittedName>
        <fullName evidence="1">Uncharacterized protein</fullName>
    </submittedName>
</protein>
<evidence type="ECO:0000313" key="2">
    <source>
        <dbReference type="Proteomes" id="UP001307849"/>
    </source>
</evidence>
<reference evidence="1 2" key="1">
    <citation type="submission" date="2019-10" db="EMBL/GenBank/DDBJ databases">
        <authorList>
            <person name="Palmer J.M."/>
        </authorList>
    </citation>
    <scope>NUCLEOTIDE SEQUENCE [LARGE SCALE GENOMIC DNA]</scope>
    <source>
        <strain evidence="1 2">TWF506</strain>
    </source>
</reference>
<gene>
    <name evidence="1" type="ORF">TWF506_004162</name>
</gene>
<keyword evidence="2" id="KW-1185">Reference proteome</keyword>
<name>A0AAN8N1N0_9PEZI</name>
<proteinExistence type="predicted"/>
<dbReference type="Proteomes" id="UP001307849">
    <property type="component" value="Unassembled WGS sequence"/>
</dbReference>
<evidence type="ECO:0000313" key="1">
    <source>
        <dbReference type="EMBL" id="KAK6499532.1"/>
    </source>
</evidence>